<dbReference type="GO" id="GO:0005829">
    <property type="term" value="C:cytosol"/>
    <property type="evidence" value="ECO:0007669"/>
    <property type="project" value="TreeGrafter"/>
</dbReference>
<dbReference type="InterPro" id="IPR000795">
    <property type="entry name" value="T_Tr_GTP-bd_dom"/>
</dbReference>
<dbReference type="Proteomes" id="UP000603141">
    <property type="component" value="Unassembled WGS sequence"/>
</dbReference>
<keyword evidence="3 7" id="KW-0963">Cytoplasm</keyword>
<dbReference type="GO" id="GO:0005525">
    <property type="term" value="F:GTP binding"/>
    <property type="evidence" value="ECO:0007669"/>
    <property type="project" value="UniProtKB-UniRule"/>
</dbReference>
<dbReference type="PANTHER" id="PTHR43556:SF2">
    <property type="entry name" value="PEPTIDE CHAIN RELEASE FACTOR RF3"/>
    <property type="match status" value="1"/>
</dbReference>
<dbReference type="EMBL" id="JAENIJ010000022">
    <property type="protein sequence ID" value="MBK1883518.1"/>
    <property type="molecule type" value="Genomic_DNA"/>
</dbReference>
<sequence length="547" mass="60661">MSVSSYATPSPALQREVKRRRSFAIISHPDAGKTTLTEKFLLYGGALNLAGSVTARKNQRATTSDWMDLEKQRGISVSSTVLQFEYKDCVVNILDTPGHKDFSEDTYRVLTAVDAAVMVVDAGKGIESQTRKLFEVCRRRGVPIFTFMNKMDRPARPTLDLVDELESVLGIDAYPLNWPLGDGPRFRGVYDREHKQVHLFERTAHGSYRAPVSVKGIEDDSVKAAMEEATYAQVSDELELLEGAGAEFDIARVLAGELTPVFFGSAANNFGVQLLLDRFLELAPPPVARESEGGKIEPSSAEFSAFVFKIQANMNPKHRDRVAFIRIVSGKFERDMNVLNTRSGENVRLANSQRLFARDRETVDDAFAGDVVGLVGNYDLLIGDTLASAPGVMFDEIPRFPPECFAYLHNKSTAKYKRFRDGLAQLLKEGVASEFTLLESSGVQVPLLGAVGPLQFEVLQYRLDGEYAAETRLEQTSWSLARWLKPKEGDPLAPEARPSLSLGTALARDSNGWLVALLPSEWGLKTFEDKNEDWIISEQPFAPPKLD</sequence>
<comment type="caution">
    <text evidence="10">The sequence shown here is derived from an EMBL/GenBank/DDBJ whole genome shotgun (WGS) entry which is preliminary data.</text>
</comment>
<evidence type="ECO:0000313" key="10">
    <source>
        <dbReference type="EMBL" id="MBK1883518.1"/>
    </source>
</evidence>
<keyword evidence="6 7" id="KW-0342">GTP-binding</keyword>
<dbReference type="PRINTS" id="PR00315">
    <property type="entry name" value="ELONGATNFCT"/>
</dbReference>
<evidence type="ECO:0000256" key="1">
    <source>
        <dbReference type="ARBA" id="ARBA00004496"/>
    </source>
</evidence>
<dbReference type="InterPro" id="IPR041732">
    <property type="entry name" value="RF3_GTP-bd"/>
</dbReference>
<dbReference type="InterPro" id="IPR035647">
    <property type="entry name" value="EFG_III/V"/>
</dbReference>
<dbReference type="InterPro" id="IPR032090">
    <property type="entry name" value="RF3_C"/>
</dbReference>
<feature type="binding site" evidence="7">
    <location>
        <begin position="95"/>
        <end position="99"/>
    </location>
    <ligand>
        <name>GTP</name>
        <dbReference type="ChEBI" id="CHEBI:37565"/>
    </ligand>
</feature>
<dbReference type="InterPro" id="IPR038467">
    <property type="entry name" value="RF3_dom_3_sf"/>
</dbReference>
<dbReference type="PANTHER" id="PTHR43556">
    <property type="entry name" value="PEPTIDE CHAIN RELEASE FACTOR RF3"/>
    <property type="match status" value="1"/>
</dbReference>
<dbReference type="GO" id="GO:0006449">
    <property type="term" value="P:regulation of translational termination"/>
    <property type="evidence" value="ECO:0007669"/>
    <property type="project" value="UniProtKB-UniRule"/>
</dbReference>
<feature type="binding site" evidence="7">
    <location>
        <begin position="27"/>
        <end position="34"/>
    </location>
    <ligand>
        <name>GTP</name>
        <dbReference type="ChEBI" id="CHEBI:37565"/>
    </ligand>
</feature>
<evidence type="ECO:0000256" key="8">
    <source>
        <dbReference type="NCBIfam" id="TIGR00503"/>
    </source>
</evidence>
<dbReference type="PROSITE" id="PS00301">
    <property type="entry name" value="G_TR_1"/>
    <property type="match status" value="1"/>
</dbReference>
<dbReference type="GO" id="GO:0016150">
    <property type="term" value="F:translation release factor activity, codon nonspecific"/>
    <property type="evidence" value="ECO:0007669"/>
    <property type="project" value="TreeGrafter"/>
</dbReference>
<dbReference type="NCBIfam" id="TIGR00503">
    <property type="entry name" value="prfC"/>
    <property type="match status" value="1"/>
</dbReference>
<dbReference type="NCBIfam" id="TIGR00231">
    <property type="entry name" value="small_GTP"/>
    <property type="match status" value="1"/>
</dbReference>
<comment type="function">
    <text evidence="7">Increases the formation of ribosomal termination complexes and stimulates activities of RF-1 and RF-2. It binds guanine nucleotides and has strong preference for UGA stop codons. It may interact directly with the ribosome. The stimulation of RF-1 and RF-2 is significantly reduced by GTP and GDP, but not by GMP.</text>
</comment>
<comment type="similarity">
    <text evidence="2 7">Belongs to the TRAFAC class translation factor GTPase superfamily. Classic translation factor GTPase family. PrfC subfamily.</text>
</comment>
<dbReference type="InterPro" id="IPR004548">
    <property type="entry name" value="PrfC"/>
</dbReference>
<dbReference type="Pfam" id="PF00009">
    <property type="entry name" value="GTP_EFTU"/>
    <property type="match status" value="1"/>
</dbReference>
<dbReference type="HAMAP" id="MF_00072">
    <property type="entry name" value="Rel_fac_3"/>
    <property type="match status" value="1"/>
</dbReference>
<dbReference type="PROSITE" id="PS51722">
    <property type="entry name" value="G_TR_2"/>
    <property type="match status" value="1"/>
</dbReference>
<dbReference type="FunFam" id="3.40.50.300:FF:000542">
    <property type="entry name" value="Peptide chain release factor 3"/>
    <property type="match status" value="1"/>
</dbReference>
<keyword evidence="4 7" id="KW-0547">Nucleotide-binding</keyword>
<evidence type="ECO:0000313" key="11">
    <source>
        <dbReference type="Proteomes" id="UP000603141"/>
    </source>
</evidence>
<proteinExistence type="inferred from homology"/>
<dbReference type="InterPro" id="IPR031157">
    <property type="entry name" value="G_TR_CS"/>
</dbReference>
<dbReference type="SUPFAM" id="SSF54980">
    <property type="entry name" value="EF-G C-terminal domain-like"/>
    <property type="match status" value="1"/>
</dbReference>
<dbReference type="GO" id="GO:0003924">
    <property type="term" value="F:GTPase activity"/>
    <property type="evidence" value="ECO:0007669"/>
    <property type="project" value="InterPro"/>
</dbReference>
<dbReference type="SUPFAM" id="SSF52540">
    <property type="entry name" value="P-loop containing nucleoside triphosphate hydrolases"/>
    <property type="match status" value="1"/>
</dbReference>
<organism evidence="10 11">
    <name type="scientific">Luteolibacter pohnpeiensis</name>
    <dbReference type="NCBI Taxonomy" id="454153"/>
    <lineage>
        <taxon>Bacteria</taxon>
        <taxon>Pseudomonadati</taxon>
        <taxon>Verrucomicrobiota</taxon>
        <taxon>Verrucomicrobiia</taxon>
        <taxon>Verrucomicrobiales</taxon>
        <taxon>Verrucomicrobiaceae</taxon>
        <taxon>Luteolibacter</taxon>
    </lineage>
</organism>
<keyword evidence="5 7" id="KW-0648">Protein biosynthesis</keyword>
<evidence type="ECO:0000259" key="9">
    <source>
        <dbReference type="PROSITE" id="PS51722"/>
    </source>
</evidence>
<dbReference type="Gene3D" id="3.30.70.3280">
    <property type="entry name" value="Peptide chain release factor 3, domain III"/>
    <property type="match status" value="1"/>
</dbReference>
<dbReference type="InterPro" id="IPR027417">
    <property type="entry name" value="P-loop_NTPase"/>
</dbReference>
<dbReference type="CDD" id="cd04169">
    <property type="entry name" value="RF3"/>
    <property type="match status" value="1"/>
</dbReference>
<gene>
    <name evidence="7" type="primary">prfC</name>
    <name evidence="10" type="ORF">JIN85_13910</name>
</gene>
<comment type="subcellular location">
    <subcellularLocation>
        <location evidence="1 7">Cytoplasm</location>
    </subcellularLocation>
</comment>
<dbReference type="InterPro" id="IPR053905">
    <property type="entry name" value="EF-G-like_DII"/>
</dbReference>
<dbReference type="Pfam" id="PF16658">
    <property type="entry name" value="RF3_C"/>
    <property type="match status" value="1"/>
</dbReference>
<feature type="binding site" evidence="7">
    <location>
        <begin position="149"/>
        <end position="152"/>
    </location>
    <ligand>
        <name>GTP</name>
        <dbReference type="ChEBI" id="CHEBI:37565"/>
    </ligand>
</feature>
<evidence type="ECO:0000256" key="5">
    <source>
        <dbReference type="ARBA" id="ARBA00022917"/>
    </source>
</evidence>
<evidence type="ECO:0000256" key="4">
    <source>
        <dbReference type="ARBA" id="ARBA00022741"/>
    </source>
</evidence>
<feature type="domain" description="Tr-type G" evidence="9">
    <location>
        <begin position="18"/>
        <end position="287"/>
    </location>
</feature>
<dbReference type="RefSeq" id="WP_200271744.1">
    <property type="nucleotide sequence ID" value="NZ_JAENIJ010000022.1"/>
</dbReference>
<dbReference type="Pfam" id="PF22042">
    <property type="entry name" value="EF-G_D2"/>
    <property type="match status" value="1"/>
</dbReference>
<accession>A0A934SE27</accession>
<evidence type="ECO:0000256" key="6">
    <source>
        <dbReference type="ARBA" id="ARBA00023134"/>
    </source>
</evidence>
<evidence type="ECO:0000256" key="3">
    <source>
        <dbReference type="ARBA" id="ARBA00022490"/>
    </source>
</evidence>
<dbReference type="Gene3D" id="3.40.50.300">
    <property type="entry name" value="P-loop containing nucleotide triphosphate hydrolases"/>
    <property type="match status" value="2"/>
</dbReference>
<reference evidence="10" key="1">
    <citation type="submission" date="2021-01" db="EMBL/GenBank/DDBJ databases">
        <title>Modified the classification status of verrucomicrobia.</title>
        <authorList>
            <person name="Feng X."/>
        </authorList>
    </citation>
    <scope>NUCLEOTIDE SEQUENCE</scope>
    <source>
        <strain evidence="10">KCTC 22041</strain>
    </source>
</reference>
<name>A0A934SE27_9BACT</name>
<dbReference type="AlphaFoldDB" id="A0A934SE27"/>
<protein>
    <recommendedName>
        <fullName evidence="7 8">Peptide chain release factor 3</fullName>
        <shortName evidence="7">RF-3</shortName>
    </recommendedName>
</protein>
<dbReference type="SUPFAM" id="SSF50447">
    <property type="entry name" value="Translation proteins"/>
    <property type="match status" value="1"/>
</dbReference>
<evidence type="ECO:0000256" key="2">
    <source>
        <dbReference type="ARBA" id="ARBA00009978"/>
    </source>
</evidence>
<dbReference type="InterPro" id="IPR009000">
    <property type="entry name" value="Transl_B-barrel_sf"/>
</dbReference>
<dbReference type="NCBIfam" id="NF001964">
    <property type="entry name" value="PRK00741.1"/>
    <property type="match status" value="1"/>
</dbReference>
<dbReference type="GO" id="GO:0016149">
    <property type="term" value="F:translation release factor activity, codon specific"/>
    <property type="evidence" value="ECO:0007669"/>
    <property type="project" value="UniProtKB-UniRule"/>
</dbReference>
<dbReference type="InterPro" id="IPR005225">
    <property type="entry name" value="Small_GTP-bd"/>
</dbReference>
<evidence type="ECO:0000256" key="7">
    <source>
        <dbReference type="HAMAP-Rule" id="MF_00072"/>
    </source>
</evidence>
<keyword evidence="11" id="KW-1185">Reference proteome</keyword>